<gene>
    <name evidence="2" type="ORF">ACD591_05575</name>
    <name evidence="1" type="ORF">FOE74_11630</name>
</gene>
<name>A0A5M8QJ94_9BACT</name>
<evidence type="ECO:0000313" key="1">
    <source>
        <dbReference type="EMBL" id="KAA6434813.1"/>
    </source>
</evidence>
<evidence type="ECO:0000313" key="3">
    <source>
        <dbReference type="Proteomes" id="UP000323866"/>
    </source>
</evidence>
<dbReference type="Proteomes" id="UP000323866">
    <property type="component" value="Unassembled WGS sequence"/>
</dbReference>
<dbReference type="EMBL" id="VKKZ01000020">
    <property type="protein sequence ID" value="KAA6434813.1"/>
    <property type="molecule type" value="Genomic_DNA"/>
</dbReference>
<reference evidence="1 3" key="2">
    <citation type="submission" date="2019-09" db="EMBL/GenBank/DDBJ databases">
        <title>A bacterium isolated from glacier soil.</title>
        <authorList>
            <person name="Liu Q."/>
        </authorList>
    </citation>
    <scope>NUCLEOTIDE SEQUENCE [LARGE SCALE GENOMIC DNA]</scope>
    <source>
        <strain evidence="1 3">MDT1-10-3</strain>
    </source>
</reference>
<reference evidence="1 3" key="1">
    <citation type="submission" date="2019-07" db="EMBL/GenBank/DDBJ databases">
        <authorList>
            <person name="Qu J.-H."/>
        </authorList>
    </citation>
    <scope>NUCLEOTIDE SEQUENCE [LARGE SCALE GENOMIC DNA]</scope>
    <source>
        <strain evidence="1 3">MDT1-10-3</strain>
    </source>
</reference>
<sequence>MRLIYLSLALVLLTSLTSPVLAQKLPLDSLRKPSRHYAKSQFAGDIGLVSLGLGRQFLRNRLEADLSLGFLPKKVGGDDIFTLAVKATYLPTKPVAVGRVDWWPITLGGQLGYTFGEEYFASERYLSKYPNSYYRFSTALNTYFFAGGQVNLARIRGGQRWTGYYEVGAPGEYLVSYLTNPRYLSPGKIFNLALGAKFSL</sequence>
<keyword evidence="4" id="KW-1185">Reference proteome</keyword>
<dbReference type="Proteomes" id="UP001570846">
    <property type="component" value="Unassembled WGS sequence"/>
</dbReference>
<evidence type="ECO:0000313" key="4">
    <source>
        <dbReference type="Proteomes" id="UP001570846"/>
    </source>
</evidence>
<organism evidence="1 3">
    <name type="scientific">Rufibacter glacialis</name>
    <dbReference type="NCBI Taxonomy" id="1259555"/>
    <lineage>
        <taxon>Bacteria</taxon>
        <taxon>Pseudomonadati</taxon>
        <taxon>Bacteroidota</taxon>
        <taxon>Cytophagia</taxon>
        <taxon>Cytophagales</taxon>
        <taxon>Hymenobacteraceae</taxon>
        <taxon>Rufibacter</taxon>
    </lineage>
</organism>
<evidence type="ECO:0000313" key="2">
    <source>
        <dbReference type="EMBL" id="MFA1770753.1"/>
    </source>
</evidence>
<dbReference type="EMBL" id="JBGOGF010000002">
    <property type="protein sequence ID" value="MFA1770753.1"/>
    <property type="molecule type" value="Genomic_DNA"/>
</dbReference>
<accession>A0A5M8QJ94</accession>
<comment type="caution">
    <text evidence="1">The sequence shown here is derived from an EMBL/GenBank/DDBJ whole genome shotgun (WGS) entry which is preliminary data.</text>
</comment>
<evidence type="ECO:0008006" key="5">
    <source>
        <dbReference type="Google" id="ProtNLM"/>
    </source>
</evidence>
<reference evidence="2 4" key="3">
    <citation type="submission" date="2024-08" db="EMBL/GenBank/DDBJ databases">
        <authorList>
            <person name="Wei W."/>
        </authorList>
    </citation>
    <scope>NUCLEOTIDE SEQUENCE [LARGE SCALE GENOMIC DNA]</scope>
    <source>
        <strain evidence="2 4">XU2</strain>
    </source>
</reference>
<protein>
    <recommendedName>
        <fullName evidence="5">Outer membrane protein beta-barrel domain-containing protein</fullName>
    </recommendedName>
</protein>
<proteinExistence type="predicted"/>
<dbReference type="RefSeq" id="WP_149098755.1">
    <property type="nucleotide sequence ID" value="NZ_BMMG01000003.1"/>
</dbReference>
<dbReference type="AlphaFoldDB" id="A0A5M8QJ94"/>
<dbReference type="OrthoDB" id="5381546at2"/>